<name>A0ACB0JZC0_TRIPR</name>
<reference evidence="1" key="1">
    <citation type="submission" date="2023-10" db="EMBL/GenBank/DDBJ databases">
        <authorList>
            <person name="Rodriguez Cubillos JULIANA M."/>
            <person name="De Vega J."/>
        </authorList>
    </citation>
    <scope>NUCLEOTIDE SEQUENCE</scope>
</reference>
<evidence type="ECO:0000313" key="1">
    <source>
        <dbReference type="EMBL" id="CAJ2649366.1"/>
    </source>
</evidence>
<organism evidence="1 2">
    <name type="scientific">Trifolium pratense</name>
    <name type="common">Red clover</name>
    <dbReference type="NCBI Taxonomy" id="57577"/>
    <lineage>
        <taxon>Eukaryota</taxon>
        <taxon>Viridiplantae</taxon>
        <taxon>Streptophyta</taxon>
        <taxon>Embryophyta</taxon>
        <taxon>Tracheophyta</taxon>
        <taxon>Spermatophyta</taxon>
        <taxon>Magnoliopsida</taxon>
        <taxon>eudicotyledons</taxon>
        <taxon>Gunneridae</taxon>
        <taxon>Pentapetalae</taxon>
        <taxon>rosids</taxon>
        <taxon>fabids</taxon>
        <taxon>Fabales</taxon>
        <taxon>Fabaceae</taxon>
        <taxon>Papilionoideae</taxon>
        <taxon>50 kb inversion clade</taxon>
        <taxon>NPAAA clade</taxon>
        <taxon>Hologalegina</taxon>
        <taxon>IRL clade</taxon>
        <taxon>Trifolieae</taxon>
        <taxon>Trifolium</taxon>
    </lineage>
</organism>
<dbReference type="EMBL" id="CASHSV030000109">
    <property type="protein sequence ID" value="CAJ2649366.1"/>
    <property type="molecule type" value="Genomic_DNA"/>
</dbReference>
<comment type="caution">
    <text evidence="1">The sequence shown here is derived from an EMBL/GenBank/DDBJ whole genome shotgun (WGS) entry which is preliminary data.</text>
</comment>
<gene>
    <name evidence="1" type="ORF">MILVUS5_LOCUS17484</name>
</gene>
<keyword evidence="2" id="KW-1185">Reference proteome</keyword>
<protein>
    <submittedName>
        <fullName evidence="1">Uncharacterized protein</fullName>
    </submittedName>
</protein>
<evidence type="ECO:0000313" key="2">
    <source>
        <dbReference type="Proteomes" id="UP001177021"/>
    </source>
</evidence>
<dbReference type="Proteomes" id="UP001177021">
    <property type="component" value="Unassembled WGS sequence"/>
</dbReference>
<accession>A0ACB0JZC0</accession>
<sequence length="458" mass="52028">MGMGGLQHVLAQLTINTNTIKNLLQIIMLSDIDYRCKIAILLRTLHDELNKSYIHQWMLQVLELLAQLYIHHSKPMTISFQEAYCAIAVECTLRCLHTTTTRPNYITAVETIWKDRVPYIEMSWKSGLFTDELEKWKNEILNSLLDARVMKKLESFTDNTNKIALQKLDFFLAKAWDDLGPANNFDVIVNDSSVIASLIKGKFVNTVAAEKMDAISSCSKINSMPVDEVPTTGESLQCSSAALENQDVEVMNQEAQMESDISDTVDDERMDAAISNSKINSMPIDEVPKIGESLQCSSAELENQDVEDMNQEAQMENNSPDSYVPISQGCRSINNNKANHKKRTSARQSDVRHPSLMKSNCTARTHEGGTSDTSKISLCSPKVRKLPPFKEYKPKRKKRTWSELEEDNLRAGFKQFGYDWKTICDSFTFDRRTPVDLKDKWRNMIKYGKAQEPGQAQE</sequence>
<proteinExistence type="predicted"/>